<evidence type="ECO:0008006" key="6">
    <source>
        <dbReference type="Google" id="ProtNLM"/>
    </source>
</evidence>
<dbReference type="PANTHER" id="PTHR10188:SF8">
    <property type="entry name" value="THREONINE ASPARTASE 1"/>
    <property type="match status" value="1"/>
</dbReference>
<dbReference type="Gene3D" id="3.60.20.30">
    <property type="entry name" value="(Glycosyl)asparaginase"/>
    <property type="match status" value="1"/>
</dbReference>
<feature type="site" description="Cleavage; by autolysis" evidence="3">
    <location>
        <begin position="288"/>
        <end position="289"/>
    </location>
</feature>
<evidence type="ECO:0000256" key="2">
    <source>
        <dbReference type="PIRSR" id="PIRSR600246-1"/>
    </source>
</evidence>
<evidence type="ECO:0000313" key="5">
    <source>
        <dbReference type="EnsemblPlants" id="MELO3C006131.2.1"/>
    </source>
</evidence>
<reference evidence="5" key="1">
    <citation type="submission" date="2023-03" db="UniProtKB">
        <authorList>
            <consortium name="EnsemblPlants"/>
        </authorList>
    </citation>
    <scope>IDENTIFICATION</scope>
</reference>
<dbReference type="PANTHER" id="PTHR10188">
    <property type="entry name" value="L-ASPARAGINASE"/>
    <property type="match status" value="1"/>
</dbReference>
<dbReference type="GO" id="GO:0051604">
    <property type="term" value="P:protein maturation"/>
    <property type="evidence" value="ECO:0007669"/>
    <property type="project" value="TreeGrafter"/>
</dbReference>
<accession>A0A9I9CNC2</accession>
<dbReference type="EnsemblPlants" id="MELO3C006131.2.1">
    <property type="protein sequence ID" value="MELO3C006131.2.1"/>
    <property type="gene ID" value="MELO3C006131.2"/>
</dbReference>
<dbReference type="InterPro" id="IPR029055">
    <property type="entry name" value="Ntn_hydrolases_N"/>
</dbReference>
<feature type="compositionally biased region" description="Polar residues" evidence="4">
    <location>
        <begin position="258"/>
        <end position="275"/>
    </location>
</feature>
<dbReference type="SUPFAM" id="SSF56235">
    <property type="entry name" value="N-terminal nucleophile aminohydrolases (Ntn hydrolases)"/>
    <property type="match status" value="1"/>
</dbReference>
<dbReference type="GO" id="GO:0005737">
    <property type="term" value="C:cytoplasm"/>
    <property type="evidence" value="ECO:0007669"/>
    <property type="project" value="TreeGrafter"/>
</dbReference>
<evidence type="ECO:0000256" key="4">
    <source>
        <dbReference type="SAM" id="MobiDB-lite"/>
    </source>
</evidence>
<dbReference type="Pfam" id="PF01112">
    <property type="entry name" value="Asparaginase_2"/>
    <property type="match status" value="1"/>
</dbReference>
<dbReference type="AlphaFoldDB" id="A0A9I9CNC2"/>
<evidence type="ECO:0000256" key="1">
    <source>
        <dbReference type="ARBA" id="ARBA00011601"/>
    </source>
</evidence>
<feature type="region of interest" description="Disordered" evidence="4">
    <location>
        <begin position="258"/>
        <end position="284"/>
    </location>
</feature>
<proteinExistence type="predicted"/>
<feature type="active site" description="Nucleophile" evidence="2">
    <location>
        <position position="289"/>
    </location>
</feature>
<dbReference type="CDD" id="cd04514">
    <property type="entry name" value="Taspase1_like"/>
    <property type="match status" value="1"/>
</dbReference>
<dbReference type="InterPro" id="IPR037464">
    <property type="entry name" value="Taspase1"/>
</dbReference>
<comment type="subunit">
    <text evidence="1">Heterotetramer of two alpha and two beta chains arranged as a dimer of alpha/beta heterodimers.</text>
</comment>
<organism evidence="5">
    <name type="scientific">Cucumis melo</name>
    <name type="common">Muskmelon</name>
    <dbReference type="NCBI Taxonomy" id="3656"/>
    <lineage>
        <taxon>Eukaryota</taxon>
        <taxon>Viridiplantae</taxon>
        <taxon>Streptophyta</taxon>
        <taxon>Embryophyta</taxon>
        <taxon>Tracheophyta</taxon>
        <taxon>Spermatophyta</taxon>
        <taxon>Magnoliopsida</taxon>
        <taxon>eudicotyledons</taxon>
        <taxon>Gunneridae</taxon>
        <taxon>Pentapetalae</taxon>
        <taxon>rosids</taxon>
        <taxon>fabids</taxon>
        <taxon>Cucurbitales</taxon>
        <taxon>Cucurbitaceae</taxon>
        <taxon>Benincaseae</taxon>
        <taxon>Cucumis</taxon>
    </lineage>
</organism>
<dbReference type="FunFam" id="3.60.20.30:FF:000004">
    <property type="entry name" value="Putative threonine aspartase isoform A"/>
    <property type="match status" value="1"/>
</dbReference>
<dbReference type="GO" id="GO:0004298">
    <property type="term" value="F:threonine-type endopeptidase activity"/>
    <property type="evidence" value="ECO:0007669"/>
    <property type="project" value="InterPro"/>
</dbReference>
<dbReference type="Gramene" id="MELO3C006131.2.1">
    <property type="protein sequence ID" value="MELO3C006131.2.1"/>
    <property type="gene ID" value="MELO3C006131.2"/>
</dbReference>
<sequence length="474" mass="50490">MKSVLKRKLKGEIWNFRCSINVQCRRLTLRFQLRLPVPPELLLPPFILFDRERMAAEAQEEAHRFFVAVHVGAGFHAPSNEKALRSAMKRACLAAAVVLRKGSGGCLDAVSAAIKVLEDDPATNAGRGSNLTEDGQVECDASIMDGDTGAFGAVGAVPGVRNAIQIAALLAKEQILGSSLLGLIPPIFLVGEGARTWAKTKGICLPETIAEANEWLVTERAKVQWKRYKSMVERAKKEKGTSNVAHSCCPQDNARISEVQSHNPPEGTTCQSSTRSNEEEEEEDCTMDTVGVICVDSEGHVASGASSGGIAMKVSGRVGLAAMYGSGCWASSKGPFGAPFMVGGCVSGGGEYLMKGFAARECCVSLSLSQAGPGSACMKVLRNFVQESSQHNADKSAGILLVQADASKSAPGNPQKLKAVEIAAAYSSLSFGMGYFASSMDRPKVSILRSTKQNNKMGIDHFEARIDLSDNRKL</sequence>
<name>A0A9I9CNC2_CUCME</name>
<protein>
    <recommendedName>
        <fullName evidence="6">Threonine aspartase</fullName>
    </recommendedName>
</protein>
<evidence type="ECO:0000256" key="3">
    <source>
        <dbReference type="PIRSR" id="PIRSR600246-3"/>
    </source>
</evidence>
<dbReference type="InterPro" id="IPR000246">
    <property type="entry name" value="Peptidase_T2"/>
</dbReference>